<evidence type="ECO:0000256" key="4">
    <source>
        <dbReference type="ARBA" id="ARBA00019595"/>
    </source>
</evidence>
<dbReference type="AlphaFoldDB" id="A0A1I6TNV1"/>
<dbReference type="Proteomes" id="UP000198788">
    <property type="component" value="Unassembled WGS sequence"/>
</dbReference>
<dbReference type="InterPro" id="IPR000888">
    <property type="entry name" value="RmlC-like"/>
</dbReference>
<feature type="active site" description="Proton donor" evidence="5">
    <location>
        <position position="135"/>
    </location>
</feature>
<name>A0A1I6TNV1_9CAUL</name>
<dbReference type="InterPro" id="IPR011051">
    <property type="entry name" value="RmlC_Cupin_sf"/>
</dbReference>
<feature type="site" description="Participates in a stacking interaction with the thymidine ring of dTDP-4-oxo-6-deoxyglucose" evidence="6">
    <location>
        <position position="141"/>
    </location>
</feature>
<dbReference type="EC" id="5.1.3.13" evidence="3 7"/>
<dbReference type="GO" id="GO:0019305">
    <property type="term" value="P:dTDP-rhamnose biosynthetic process"/>
    <property type="evidence" value="ECO:0007669"/>
    <property type="project" value="UniProtKB-UniRule"/>
</dbReference>
<evidence type="ECO:0000256" key="7">
    <source>
        <dbReference type="RuleBase" id="RU364069"/>
    </source>
</evidence>
<feature type="active site" description="Proton acceptor" evidence="5">
    <location>
        <position position="65"/>
    </location>
</feature>
<dbReference type="OrthoDB" id="9800680at2"/>
<dbReference type="GO" id="GO:0008830">
    <property type="term" value="F:dTDP-4-dehydrorhamnose 3,5-epimerase activity"/>
    <property type="evidence" value="ECO:0007669"/>
    <property type="project" value="UniProtKB-UniRule"/>
</dbReference>
<dbReference type="PANTHER" id="PTHR21047">
    <property type="entry name" value="DTDP-6-DEOXY-D-GLUCOSE-3,5 EPIMERASE"/>
    <property type="match status" value="1"/>
</dbReference>
<evidence type="ECO:0000313" key="9">
    <source>
        <dbReference type="Proteomes" id="UP000198788"/>
    </source>
</evidence>
<gene>
    <name evidence="8" type="ORF">SAMN05192570_0209</name>
</gene>
<dbReference type="CDD" id="cd00438">
    <property type="entry name" value="cupin_RmlC"/>
    <property type="match status" value="1"/>
</dbReference>
<dbReference type="UniPathway" id="UPA00124"/>
<comment type="catalytic activity">
    <reaction evidence="1 7">
        <text>dTDP-4-dehydro-6-deoxy-alpha-D-glucose = dTDP-4-dehydro-beta-L-rhamnose</text>
        <dbReference type="Rhea" id="RHEA:16969"/>
        <dbReference type="ChEBI" id="CHEBI:57649"/>
        <dbReference type="ChEBI" id="CHEBI:62830"/>
        <dbReference type="EC" id="5.1.3.13"/>
    </reaction>
</comment>
<dbReference type="Pfam" id="PF00908">
    <property type="entry name" value="dTDP_sugar_isom"/>
    <property type="match status" value="1"/>
</dbReference>
<dbReference type="InterPro" id="IPR014710">
    <property type="entry name" value="RmlC-like_jellyroll"/>
</dbReference>
<comment type="function">
    <text evidence="2 7">Catalyzes the epimerization of the C3' and C5'positions of dTDP-6-deoxy-D-xylo-4-hexulose, forming dTDP-6-deoxy-L-lyxo-4-hexulose.</text>
</comment>
<comment type="subunit">
    <text evidence="7">Homodimer.</text>
</comment>
<keyword evidence="9" id="KW-1185">Reference proteome</keyword>
<sequence length="186" mass="20589">MSNFRITRSWIPELRIIETRRFADDRGHFSETFSQSALADDGFDAPFVQDNQSLSRATGTLRGLHFQTAPFAQDKLVRVIAGSVWDVAVDLRRSSPTFRQWYGLELSAENGLQLLVPVGFAHGFLTLESDTIVAYKVTAPYSGANDAGVAWDDPDLAVGWPLPVAEPVLSDKDRNLPRLAHAALFD</sequence>
<evidence type="ECO:0000256" key="1">
    <source>
        <dbReference type="ARBA" id="ARBA00001298"/>
    </source>
</evidence>
<dbReference type="GO" id="GO:0000271">
    <property type="term" value="P:polysaccharide biosynthetic process"/>
    <property type="evidence" value="ECO:0007669"/>
    <property type="project" value="TreeGrafter"/>
</dbReference>
<dbReference type="EMBL" id="FOZV01000013">
    <property type="protein sequence ID" value="SFS90808.1"/>
    <property type="molecule type" value="Genomic_DNA"/>
</dbReference>
<comment type="pathway">
    <text evidence="7">Carbohydrate biosynthesis; dTDP-L-rhamnose biosynthesis.</text>
</comment>
<dbReference type="SUPFAM" id="SSF51182">
    <property type="entry name" value="RmlC-like cupins"/>
    <property type="match status" value="1"/>
</dbReference>
<dbReference type="STRING" id="871741.SAMN05192570_0209"/>
<dbReference type="Gene3D" id="2.60.120.10">
    <property type="entry name" value="Jelly Rolls"/>
    <property type="match status" value="1"/>
</dbReference>
<organism evidence="8 9">
    <name type="scientific">Brevundimonas viscosa</name>
    <dbReference type="NCBI Taxonomy" id="871741"/>
    <lineage>
        <taxon>Bacteria</taxon>
        <taxon>Pseudomonadati</taxon>
        <taxon>Pseudomonadota</taxon>
        <taxon>Alphaproteobacteria</taxon>
        <taxon>Caulobacterales</taxon>
        <taxon>Caulobacteraceae</taxon>
        <taxon>Brevundimonas</taxon>
    </lineage>
</organism>
<evidence type="ECO:0000256" key="5">
    <source>
        <dbReference type="PIRSR" id="PIRSR600888-1"/>
    </source>
</evidence>
<evidence type="ECO:0000313" key="8">
    <source>
        <dbReference type="EMBL" id="SFS90808.1"/>
    </source>
</evidence>
<accession>A0A1I6TNV1</accession>
<evidence type="ECO:0000256" key="6">
    <source>
        <dbReference type="PIRSR" id="PIRSR600888-3"/>
    </source>
</evidence>
<evidence type="ECO:0000256" key="3">
    <source>
        <dbReference type="ARBA" id="ARBA00012098"/>
    </source>
</evidence>
<keyword evidence="7" id="KW-0413">Isomerase</keyword>
<evidence type="ECO:0000256" key="2">
    <source>
        <dbReference type="ARBA" id="ARBA00001997"/>
    </source>
</evidence>
<protein>
    <recommendedName>
        <fullName evidence="4 7">dTDP-4-dehydrorhamnose 3,5-epimerase</fullName>
        <ecNumber evidence="3 7">5.1.3.13</ecNumber>
    </recommendedName>
    <alternativeName>
        <fullName evidence="7">Thymidine diphospho-4-keto-rhamnose 3,5-epimerase</fullName>
    </alternativeName>
</protein>
<comment type="similarity">
    <text evidence="7">Belongs to the dTDP-4-dehydrorhamnose 3,5-epimerase family.</text>
</comment>
<dbReference type="PANTHER" id="PTHR21047:SF2">
    <property type="entry name" value="THYMIDINE DIPHOSPHO-4-KETO-RHAMNOSE 3,5-EPIMERASE"/>
    <property type="match status" value="1"/>
</dbReference>
<dbReference type="GO" id="GO:0005829">
    <property type="term" value="C:cytosol"/>
    <property type="evidence" value="ECO:0007669"/>
    <property type="project" value="TreeGrafter"/>
</dbReference>
<dbReference type="RefSeq" id="WP_092313691.1">
    <property type="nucleotide sequence ID" value="NZ_FOZV01000013.1"/>
</dbReference>
<proteinExistence type="inferred from homology"/>
<dbReference type="NCBIfam" id="TIGR01221">
    <property type="entry name" value="rmlC"/>
    <property type="match status" value="1"/>
</dbReference>
<reference evidence="9" key="1">
    <citation type="submission" date="2016-10" db="EMBL/GenBank/DDBJ databases">
        <authorList>
            <person name="Varghese N."/>
            <person name="Submissions S."/>
        </authorList>
    </citation>
    <scope>NUCLEOTIDE SEQUENCE [LARGE SCALE GENOMIC DNA]</scope>
    <source>
        <strain evidence="9">CGMCC 1.10683</strain>
    </source>
</reference>